<sequence length="800" mass="87877">KSKQIMEDTIVLYPCTLRGHLYSTVELGKLIVKHDPSIKIIIIISSLPNQTLSADPYITSISLSYPSISFVHLPALTIPEQTLSSPQEYITLFYEVPKLHKPDLLQILTSHSKQSNIKALVLDFFCNEAFEVPSSLGIPTYYYYTSGASGMAAFLYYSVIDRTIKESLKDLDILLDIPGLPKIPSKDMPLVMHDKSLRIYKYFVDTATQMAKSAGLILNTFELLEEKAIKAIREGKCTPDKPAPPLYCVGPVLTQSEGKEEHECLTWLDSQPHRSVVFLCFGSEGVFSAKQLKEMAVGLERSGVRFLWVVRNPNNTKASAPTEPNLAQLFPEGFLERTKGRGFVVKSWAPQVAVLNHNSVGGFVTHCGWNSVLEALCAGVPLLAWPLYAEQKMNRVFMVEELKIALAVKESDEDGFVSAAELELRLTELMNSDKGKAVAQKVMAMRDGAVAATSDGGSSRKPLFGTPSGSGASGIAVFLYYPVIDRTIKESLKDLDILLDIPGLPKIPSKDMPLVMLDKSLRVYKYFVDAATQMAKSAGLILNTFELLEEKAIKAIREGMCTPDKPAAPPLYCIGPFMTQSEGNEEQDCLIWLDSQPQKSVVFLCFGGEGVFSAKQLKEMAVGLERSGVRFLWVVRDPNNTKGSSTSEPNLEQLFPEGFMERTKGRGFVVKSWAPQVAVLNHNSVGGFVTHCGWKSVMEALGAGVPLLAWPLYAEQKMNRVILVEELKIALAVEESDEDGFVSAAELELRLTELLNSDKGKAVAQKVMAMRDGALAATSDGGSSRVAIANLVRSFKQSPH</sequence>
<comment type="catalytic activity">
    <reaction evidence="6">
        <text>an anthocyanidin + UDP-alpha-D-glucose + H(+) = an anthocyanidin 3-O-beta-D-glucoside + UDP</text>
        <dbReference type="Rhea" id="RHEA:20093"/>
        <dbReference type="ChEBI" id="CHEBI:15378"/>
        <dbReference type="ChEBI" id="CHEBI:16307"/>
        <dbReference type="ChEBI" id="CHEBI:58223"/>
        <dbReference type="ChEBI" id="CHEBI:58885"/>
        <dbReference type="ChEBI" id="CHEBI:143576"/>
        <dbReference type="EC" id="2.4.1.115"/>
    </reaction>
</comment>
<proteinExistence type="inferred from homology"/>
<evidence type="ECO:0000256" key="6">
    <source>
        <dbReference type="ARBA" id="ARBA00047606"/>
    </source>
</evidence>
<dbReference type="AlphaFoldDB" id="A0A9Q0FM93"/>
<evidence type="ECO:0000256" key="3">
    <source>
        <dbReference type="ARBA" id="ARBA00012585"/>
    </source>
</evidence>
<comment type="pathway">
    <text evidence="1">Pigment biosynthesis; anthocyanin biosynthesis.</text>
</comment>
<dbReference type="SUPFAM" id="SSF53756">
    <property type="entry name" value="UDP-Glycosyltransferase/glycogen phosphorylase"/>
    <property type="match status" value="2"/>
</dbReference>
<dbReference type="PANTHER" id="PTHR48048">
    <property type="entry name" value="GLYCOSYLTRANSFERASE"/>
    <property type="match status" value="1"/>
</dbReference>
<evidence type="ECO:0000313" key="7">
    <source>
        <dbReference type="EMBL" id="KAJ4832926.1"/>
    </source>
</evidence>
<dbReference type="OrthoDB" id="5835829at2759"/>
<gene>
    <name evidence="7" type="ORF">Tsubulata_042814</name>
</gene>
<dbReference type="PANTHER" id="PTHR48048:SF41">
    <property type="entry name" value="GLYCOSYLTRANSFERASE"/>
    <property type="match status" value="1"/>
</dbReference>
<dbReference type="FunFam" id="3.40.50.2000:FF:000095">
    <property type="entry name" value="Glycosyltransferase"/>
    <property type="match status" value="1"/>
</dbReference>
<evidence type="ECO:0000313" key="8">
    <source>
        <dbReference type="Proteomes" id="UP001141552"/>
    </source>
</evidence>
<accession>A0A9Q0FM93</accession>
<comment type="caution">
    <text evidence="7">The sequence shown here is derived from an EMBL/GenBank/DDBJ whole genome shotgun (WGS) entry which is preliminary data.</text>
</comment>
<evidence type="ECO:0000256" key="1">
    <source>
        <dbReference type="ARBA" id="ARBA00004935"/>
    </source>
</evidence>
<comment type="similarity">
    <text evidence="2">Belongs to the UDP-glycosyltransferase family.</text>
</comment>
<feature type="non-terminal residue" evidence="7">
    <location>
        <position position="1"/>
    </location>
</feature>
<dbReference type="InterPro" id="IPR002213">
    <property type="entry name" value="UDP_glucos_trans"/>
</dbReference>
<dbReference type="CDD" id="cd03784">
    <property type="entry name" value="GT1_Gtf-like"/>
    <property type="match status" value="2"/>
</dbReference>
<evidence type="ECO:0000256" key="4">
    <source>
        <dbReference type="ARBA" id="ARBA00022676"/>
    </source>
</evidence>
<name>A0A9Q0FM93_9ROSI</name>
<evidence type="ECO:0000256" key="5">
    <source>
        <dbReference type="ARBA" id="ARBA00022679"/>
    </source>
</evidence>
<organism evidence="7 8">
    <name type="scientific">Turnera subulata</name>
    <dbReference type="NCBI Taxonomy" id="218843"/>
    <lineage>
        <taxon>Eukaryota</taxon>
        <taxon>Viridiplantae</taxon>
        <taxon>Streptophyta</taxon>
        <taxon>Embryophyta</taxon>
        <taxon>Tracheophyta</taxon>
        <taxon>Spermatophyta</taxon>
        <taxon>Magnoliopsida</taxon>
        <taxon>eudicotyledons</taxon>
        <taxon>Gunneridae</taxon>
        <taxon>Pentapetalae</taxon>
        <taxon>rosids</taxon>
        <taxon>fabids</taxon>
        <taxon>Malpighiales</taxon>
        <taxon>Passifloraceae</taxon>
        <taxon>Turnera</taxon>
    </lineage>
</organism>
<dbReference type="InterPro" id="IPR035595">
    <property type="entry name" value="UDP_glycos_trans_CS"/>
</dbReference>
<dbReference type="GO" id="GO:0047213">
    <property type="term" value="F:anthocyanidin 3-O-glucosyltransferase activity"/>
    <property type="evidence" value="ECO:0007669"/>
    <property type="project" value="UniProtKB-EC"/>
</dbReference>
<protein>
    <recommendedName>
        <fullName evidence="3">anthocyanidin 3-O-glucosyltransferase</fullName>
        <ecNumber evidence="3">2.4.1.115</ecNumber>
    </recommendedName>
</protein>
<dbReference type="EMBL" id="JAKUCV010005042">
    <property type="protein sequence ID" value="KAJ4832926.1"/>
    <property type="molecule type" value="Genomic_DNA"/>
</dbReference>
<dbReference type="InterPro" id="IPR050481">
    <property type="entry name" value="UDP-glycosyltransf_plant"/>
</dbReference>
<dbReference type="Proteomes" id="UP001141552">
    <property type="component" value="Unassembled WGS sequence"/>
</dbReference>
<dbReference type="PROSITE" id="PS00375">
    <property type="entry name" value="UDPGT"/>
    <property type="match status" value="2"/>
</dbReference>
<reference evidence="7" key="1">
    <citation type="submission" date="2022-02" db="EMBL/GenBank/DDBJ databases">
        <authorList>
            <person name="Henning P.M."/>
            <person name="McCubbin A.G."/>
            <person name="Shore J.S."/>
        </authorList>
    </citation>
    <scope>NUCLEOTIDE SEQUENCE</scope>
    <source>
        <strain evidence="7">F60SS</strain>
        <tissue evidence="7">Leaves</tissue>
    </source>
</reference>
<keyword evidence="8" id="KW-1185">Reference proteome</keyword>
<evidence type="ECO:0000256" key="2">
    <source>
        <dbReference type="ARBA" id="ARBA00009995"/>
    </source>
</evidence>
<dbReference type="FunFam" id="3.40.50.2000:FF:000020">
    <property type="entry name" value="Glycosyltransferase"/>
    <property type="match status" value="2"/>
</dbReference>
<dbReference type="Gene3D" id="3.40.50.2000">
    <property type="entry name" value="Glycogen Phosphorylase B"/>
    <property type="match status" value="4"/>
</dbReference>
<keyword evidence="5" id="KW-0808">Transferase</keyword>
<dbReference type="EC" id="2.4.1.115" evidence="3"/>
<dbReference type="Pfam" id="PF00201">
    <property type="entry name" value="UDPGT"/>
    <property type="match status" value="2"/>
</dbReference>
<reference evidence="7" key="2">
    <citation type="journal article" date="2023" name="Plants (Basel)">
        <title>Annotation of the Turnera subulata (Passifloraceae) Draft Genome Reveals the S-Locus Evolved after the Divergence of Turneroideae from Passifloroideae in a Stepwise Manner.</title>
        <authorList>
            <person name="Henning P.M."/>
            <person name="Roalson E.H."/>
            <person name="Mir W."/>
            <person name="McCubbin A.G."/>
            <person name="Shore J.S."/>
        </authorList>
    </citation>
    <scope>NUCLEOTIDE SEQUENCE</scope>
    <source>
        <strain evidence="7">F60SS</strain>
    </source>
</reference>
<keyword evidence="4" id="KW-0328">Glycosyltransferase</keyword>